<dbReference type="AlphaFoldDB" id="A0A921QH04"/>
<gene>
    <name evidence="2" type="ORF">BDA96_08G057300</name>
</gene>
<evidence type="ECO:0000313" key="2">
    <source>
        <dbReference type="EMBL" id="KAG0520245.1"/>
    </source>
</evidence>
<protein>
    <submittedName>
        <fullName evidence="2">Uncharacterized protein</fullName>
    </submittedName>
</protein>
<evidence type="ECO:0000313" key="3">
    <source>
        <dbReference type="Proteomes" id="UP000807115"/>
    </source>
</evidence>
<organism evidence="2 3">
    <name type="scientific">Sorghum bicolor</name>
    <name type="common">Sorghum</name>
    <name type="synonym">Sorghum vulgare</name>
    <dbReference type="NCBI Taxonomy" id="4558"/>
    <lineage>
        <taxon>Eukaryota</taxon>
        <taxon>Viridiplantae</taxon>
        <taxon>Streptophyta</taxon>
        <taxon>Embryophyta</taxon>
        <taxon>Tracheophyta</taxon>
        <taxon>Spermatophyta</taxon>
        <taxon>Magnoliopsida</taxon>
        <taxon>Liliopsida</taxon>
        <taxon>Poales</taxon>
        <taxon>Poaceae</taxon>
        <taxon>PACMAD clade</taxon>
        <taxon>Panicoideae</taxon>
        <taxon>Andropogonodae</taxon>
        <taxon>Andropogoneae</taxon>
        <taxon>Sorghinae</taxon>
        <taxon>Sorghum</taxon>
    </lineage>
</organism>
<comment type="caution">
    <text evidence="2">The sequence shown here is derived from an EMBL/GenBank/DDBJ whole genome shotgun (WGS) entry which is preliminary data.</text>
</comment>
<proteinExistence type="predicted"/>
<evidence type="ECO:0000256" key="1">
    <source>
        <dbReference type="SAM" id="MobiDB-lite"/>
    </source>
</evidence>
<sequence>MTTSPLPSMNAMVDAVTDAVEAAIARGNSHLGGVCRFILQGAICRVLRDIGQHRIPLRRRLTTGLNAGGRPSTSRSTFLQARRRSLRSGHHRPEAAPTPPSRLHTVMDTEAPSAPVLSPPQ</sequence>
<dbReference type="EMBL" id="CM027687">
    <property type="protein sequence ID" value="KAG0520245.1"/>
    <property type="molecule type" value="Genomic_DNA"/>
</dbReference>
<dbReference type="Proteomes" id="UP000807115">
    <property type="component" value="Chromosome 8"/>
</dbReference>
<accession>A0A921QH04</accession>
<feature type="compositionally biased region" description="Basic residues" evidence="1">
    <location>
        <begin position="81"/>
        <end position="90"/>
    </location>
</feature>
<reference evidence="2" key="2">
    <citation type="submission" date="2020-10" db="EMBL/GenBank/DDBJ databases">
        <authorList>
            <person name="Cooper E.A."/>
            <person name="Brenton Z.W."/>
            <person name="Flinn B.S."/>
            <person name="Jenkins J."/>
            <person name="Shu S."/>
            <person name="Flowers D."/>
            <person name="Luo F."/>
            <person name="Wang Y."/>
            <person name="Xia P."/>
            <person name="Barry K."/>
            <person name="Daum C."/>
            <person name="Lipzen A."/>
            <person name="Yoshinaga Y."/>
            <person name="Schmutz J."/>
            <person name="Saski C."/>
            <person name="Vermerris W."/>
            <person name="Kresovich S."/>
        </authorList>
    </citation>
    <scope>NUCLEOTIDE SEQUENCE</scope>
</reference>
<name>A0A921QH04_SORBI</name>
<reference evidence="2" key="1">
    <citation type="journal article" date="2019" name="BMC Genomics">
        <title>A new reference genome for Sorghum bicolor reveals high levels of sequence similarity between sweet and grain genotypes: implications for the genetics of sugar metabolism.</title>
        <authorList>
            <person name="Cooper E.A."/>
            <person name="Brenton Z.W."/>
            <person name="Flinn B.S."/>
            <person name="Jenkins J."/>
            <person name="Shu S."/>
            <person name="Flowers D."/>
            <person name="Luo F."/>
            <person name="Wang Y."/>
            <person name="Xia P."/>
            <person name="Barry K."/>
            <person name="Daum C."/>
            <person name="Lipzen A."/>
            <person name="Yoshinaga Y."/>
            <person name="Schmutz J."/>
            <person name="Saski C."/>
            <person name="Vermerris W."/>
            <person name="Kresovich S."/>
        </authorList>
    </citation>
    <scope>NUCLEOTIDE SEQUENCE</scope>
</reference>
<feature type="region of interest" description="Disordered" evidence="1">
    <location>
        <begin position="62"/>
        <end position="121"/>
    </location>
</feature>